<dbReference type="AlphaFoldDB" id="S4RNI2"/>
<evidence type="ECO:0000313" key="6">
    <source>
        <dbReference type="Ensembl" id="ENSPMAP00000006768.1"/>
    </source>
</evidence>
<dbReference type="STRING" id="7757.ENSPMAP00000006768"/>
<dbReference type="OMA" id="LWINDCH"/>
<keyword evidence="3" id="KW-0539">Nucleus</keyword>
<dbReference type="GeneTree" id="ENSGT00940000163154"/>
<dbReference type="Gene3D" id="1.10.10.60">
    <property type="entry name" value="Homeodomain-like"/>
    <property type="match status" value="2"/>
</dbReference>
<accession>S4RNI2</accession>
<evidence type="ECO:0000256" key="2">
    <source>
        <dbReference type="ARBA" id="ARBA00023125"/>
    </source>
</evidence>
<evidence type="ECO:0000256" key="4">
    <source>
        <dbReference type="SAM" id="MobiDB-lite"/>
    </source>
</evidence>
<comment type="subcellular location">
    <subcellularLocation>
        <location evidence="1">Nucleus</location>
    </subcellularLocation>
</comment>
<dbReference type="InterPro" id="IPR004875">
    <property type="entry name" value="DDE_SF_endonuclease_dom"/>
</dbReference>
<dbReference type="Pfam" id="PF03221">
    <property type="entry name" value="HTH_Tnp_Tc5"/>
    <property type="match status" value="1"/>
</dbReference>
<dbReference type="InterPro" id="IPR006600">
    <property type="entry name" value="HTH_CenpB_DNA-bd_dom"/>
</dbReference>
<organism evidence="6">
    <name type="scientific">Petromyzon marinus</name>
    <name type="common">Sea lamprey</name>
    <dbReference type="NCBI Taxonomy" id="7757"/>
    <lineage>
        <taxon>Eukaryota</taxon>
        <taxon>Metazoa</taxon>
        <taxon>Chordata</taxon>
        <taxon>Craniata</taxon>
        <taxon>Vertebrata</taxon>
        <taxon>Cyclostomata</taxon>
        <taxon>Hyperoartia</taxon>
        <taxon>Petromyzontiformes</taxon>
        <taxon>Petromyzontidae</taxon>
        <taxon>Petromyzon</taxon>
    </lineage>
</organism>
<dbReference type="InterPro" id="IPR050863">
    <property type="entry name" value="CenT-Element_Derived"/>
</dbReference>
<name>S4RNI2_PETMA</name>
<dbReference type="Ensembl" id="ENSPMAT00000006798.1">
    <property type="protein sequence ID" value="ENSPMAP00000006768.1"/>
    <property type="gene ID" value="ENSPMAG00000006139.1"/>
</dbReference>
<dbReference type="GO" id="GO:0005634">
    <property type="term" value="C:nucleus"/>
    <property type="evidence" value="ECO:0007669"/>
    <property type="project" value="UniProtKB-SubCell"/>
</dbReference>
<feature type="region of interest" description="Disordered" evidence="4">
    <location>
        <begin position="487"/>
        <end position="506"/>
    </location>
</feature>
<protein>
    <recommendedName>
        <fullName evidence="5">HTH CENPB-type domain-containing protein</fullName>
    </recommendedName>
</protein>
<dbReference type="InterPro" id="IPR007889">
    <property type="entry name" value="HTH_Psq"/>
</dbReference>
<dbReference type="InterPro" id="IPR009057">
    <property type="entry name" value="Homeodomain-like_sf"/>
</dbReference>
<keyword evidence="2" id="KW-0238">DNA-binding</keyword>
<reference evidence="6" key="2">
    <citation type="submission" date="2025-09" db="UniProtKB">
        <authorList>
            <consortium name="Ensembl"/>
        </authorList>
    </citation>
    <scope>IDENTIFICATION</scope>
</reference>
<dbReference type="Pfam" id="PF04218">
    <property type="entry name" value="CENP-B_N"/>
    <property type="match status" value="1"/>
</dbReference>
<dbReference type="PROSITE" id="PS51253">
    <property type="entry name" value="HTH_CENPB"/>
    <property type="match status" value="1"/>
</dbReference>
<dbReference type="PANTHER" id="PTHR19303:SF26">
    <property type="entry name" value="TIGGER TRANSPOSABLE ELEMENT-DERIVED PROTEIN 1"/>
    <property type="match status" value="1"/>
</dbReference>
<reference evidence="6" key="1">
    <citation type="submission" date="2025-08" db="UniProtKB">
        <authorList>
            <consortium name="Ensembl"/>
        </authorList>
    </citation>
    <scope>IDENTIFICATION</scope>
</reference>
<dbReference type="GO" id="GO:0003677">
    <property type="term" value="F:DNA binding"/>
    <property type="evidence" value="ECO:0007669"/>
    <property type="project" value="UniProtKB-KW"/>
</dbReference>
<proteinExistence type="predicted"/>
<evidence type="ECO:0000256" key="1">
    <source>
        <dbReference type="ARBA" id="ARBA00004123"/>
    </source>
</evidence>
<evidence type="ECO:0000256" key="3">
    <source>
        <dbReference type="ARBA" id="ARBA00023242"/>
    </source>
</evidence>
<sequence>SSLPGPSMKRKRTALTLEVKLEILRRAEAGEGPAALGRAFNLGESTIRAINKNSAKIRSSVMHSTPLSAKKTTRVRNPLLEKMEKMLVVWVEDQYQKKIHISSSATRAKAMELYERLQQEEGGSQESFLASKGWFDKFINRQNLHSIKVTGESASADREAAAKFPEELHAITVNRSLNPRALKGLSRNMLPVHWTANKMAWMTGQIMEDWFTQHFLVESERYCRKENLAFKVLLILDNAPGYPKHLANINPNVRVLLLPPNTASLLQPLDQGGVVSTFKAYYLRRTISQLLEGTDGPDKPTVRDCWKAYNIRDAINNIKSSWDDVKQSTMNCAWNAIWKECVIYLNCFPEMSTAVQDVVDLGRELGGEGFSDMREDDVLELLDSYNEELTVDDLMSIAAADEAEEQEVVLNVKDMTSKKLTYFLSQADALAQTAMDMDPSLERSLQFKRALNSIIAPYKEVHAQKQRAKQCTMFQFLRLRFATPSTSTIDPAGPSTSTIDPAPTCSTSTASQLLLAGDD</sequence>
<dbReference type="SMART" id="SM00674">
    <property type="entry name" value="CENPB"/>
    <property type="match status" value="1"/>
</dbReference>
<dbReference type="Pfam" id="PF03184">
    <property type="entry name" value="DDE_1"/>
    <property type="match status" value="1"/>
</dbReference>
<dbReference type="PANTHER" id="PTHR19303">
    <property type="entry name" value="TRANSPOSON"/>
    <property type="match status" value="1"/>
</dbReference>
<evidence type="ECO:0000259" key="5">
    <source>
        <dbReference type="PROSITE" id="PS51253"/>
    </source>
</evidence>
<dbReference type="HOGENOM" id="CLU_018294_1_4_1"/>
<feature type="domain" description="HTH CENPB-type" evidence="5">
    <location>
        <begin position="71"/>
        <end position="148"/>
    </location>
</feature>
<dbReference type="SUPFAM" id="SSF46689">
    <property type="entry name" value="Homeodomain-like"/>
    <property type="match status" value="2"/>
</dbReference>